<proteinExistence type="inferred from homology"/>
<feature type="binding site" evidence="3">
    <location>
        <position position="49"/>
    </location>
    <ligand>
        <name>a divalent metal cation</name>
        <dbReference type="ChEBI" id="CHEBI:60240"/>
    </ligand>
</feature>
<sequence length="165" mass="19355">MDTAHYRLMARYNRWMNHSIYTAAKGLSDGQRRAQMGAYFGSLHNTLGHLLKTDRAWMGRFVGHDDNAWQAMDTENWEFNRLWSARKADDAKIVSWAESLNPNWLEQEFTFFSPTYQREFTHPWWVLVAQFFNHQTHHRGQAHALLTRMGVDPGVTDIPLLPDGY</sequence>
<feature type="binding site" evidence="3">
    <location>
        <position position="134"/>
    </location>
    <ligand>
        <name>a divalent metal cation</name>
        <dbReference type="ChEBI" id="CHEBI:60240"/>
    </ligand>
</feature>
<dbReference type="AlphaFoldDB" id="A0A1Y2KAI9"/>
<dbReference type="GO" id="GO:0046872">
    <property type="term" value="F:metal ion binding"/>
    <property type="evidence" value="ECO:0007669"/>
    <property type="project" value="UniProtKB-KW"/>
</dbReference>
<keyword evidence="5" id="KW-1185">Reference proteome</keyword>
<evidence type="ECO:0000256" key="1">
    <source>
        <dbReference type="ARBA" id="ARBA00008635"/>
    </source>
</evidence>
<comment type="similarity">
    <text evidence="1">Belongs to the DinB family.</text>
</comment>
<dbReference type="InterPro" id="IPR007837">
    <property type="entry name" value="DinB"/>
</dbReference>
<dbReference type="PANTHER" id="PTHR37302">
    <property type="entry name" value="SLR1116 PROTEIN"/>
    <property type="match status" value="1"/>
</dbReference>
<dbReference type="PANTHER" id="PTHR37302:SF1">
    <property type="entry name" value="PROTEIN DINB"/>
    <property type="match status" value="1"/>
</dbReference>
<accession>A0A1Y2KAI9</accession>
<organism evidence="4 5">
    <name type="scientific">Magnetofaba australis IT-1</name>
    <dbReference type="NCBI Taxonomy" id="1434232"/>
    <lineage>
        <taxon>Bacteria</taxon>
        <taxon>Pseudomonadati</taxon>
        <taxon>Pseudomonadota</taxon>
        <taxon>Magnetococcia</taxon>
        <taxon>Magnetococcales</taxon>
        <taxon>Magnetococcaceae</taxon>
        <taxon>Magnetofaba</taxon>
    </lineage>
</organism>
<comment type="caution">
    <text evidence="4">The sequence shown here is derived from an EMBL/GenBank/DDBJ whole genome shotgun (WGS) entry which is preliminary data.</text>
</comment>
<evidence type="ECO:0000313" key="5">
    <source>
        <dbReference type="Proteomes" id="UP000194003"/>
    </source>
</evidence>
<protein>
    <submittedName>
        <fullName evidence="4">Putative DinB family protein</fullName>
    </submittedName>
</protein>
<dbReference type="OrthoDB" id="9807509at2"/>
<feature type="binding site" evidence="3">
    <location>
        <position position="138"/>
    </location>
    <ligand>
        <name>a divalent metal cation</name>
        <dbReference type="ChEBI" id="CHEBI:60240"/>
    </ligand>
</feature>
<dbReference type="STRING" id="1434232.MAIT1_00304"/>
<reference evidence="4 5" key="1">
    <citation type="journal article" date="2016" name="BMC Genomics">
        <title>Combined genomic and structural analyses of a cultured magnetotactic bacterium reveals its niche adaptation to a dynamic environment.</title>
        <authorList>
            <person name="Araujo A.C."/>
            <person name="Morillo V."/>
            <person name="Cypriano J."/>
            <person name="Teixeira L.C."/>
            <person name="Leao P."/>
            <person name="Lyra S."/>
            <person name="Almeida L.G."/>
            <person name="Bazylinski D.A."/>
            <person name="Vasconcellos A.T."/>
            <person name="Abreu F."/>
            <person name="Lins U."/>
        </authorList>
    </citation>
    <scope>NUCLEOTIDE SEQUENCE [LARGE SCALE GENOMIC DNA]</scope>
    <source>
        <strain evidence="4 5">IT-1</strain>
    </source>
</reference>
<evidence type="ECO:0000256" key="3">
    <source>
        <dbReference type="PIRSR" id="PIRSR607837-1"/>
    </source>
</evidence>
<name>A0A1Y2KAI9_9PROT</name>
<dbReference type="Pfam" id="PF05163">
    <property type="entry name" value="DinB"/>
    <property type="match status" value="1"/>
</dbReference>
<dbReference type="EMBL" id="LVJN01000015">
    <property type="protein sequence ID" value="OSM06825.1"/>
    <property type="molecule type" value="Genomic_DNA"/>
</dbReference>
<dbReference type="RefSeq" id="WP_085440557.1">
    <property type="nucleotide sequence ID" value="NZ_LVJN01000015.1"/>
</dbReference>
<gene>
    <name evidence="4" type="ORF">MAIT1_00304</name>
</gene>
<evidence type="ECO:0000256" key="2">
    <source>
        <dbReference type="ARBA" id="ARBA00022723"/>
    </source>
</evidence>
<dbReference type="InterPro" id="IPR034660">
    <property type="entry name" value="DinB/YfiT-like"/>
</dbReference>
<dbReference type="Gene3D" id="1.20.120.450">
    <property type="entry name" value="dinb family like domain"/>
    <property type="match status" value="1"/>
</dbReference>
<evidence type="ECO:0000313" key="4">
    <source>
        <dbReference type="EMBL" id="OSM06825.1"/>
    </source>
</evidence>
<dbReference type="Proteomes" id="UP000194003">
    <property type="component" value="Unassembled WGS sequence"/>
</dbReference>
<dbReference type="SUPFAM" id="SSF109854">
    <property type="entry name" value="DinB/YfiT-like putative metalloenzymes"/>
    <property type="match status" value="1"/>
</dbReference>
<keyword evidence="2 3" id="KW-0479">Metal-binding</keyword>